<protein>
    <submittedName>
        <fullName evidence="2">Uncharacterized protein</fullName>
    </submittedName>
</protein>
<evidence type="ECO:0000256" key="1">
    <source>
        <dbReference type="SAM" id="MobiDB-lite"/>
    </source>
</evidence>
<feature type="non-terminal residue" evidence="2">
    <location>
        <position position="91"/>
    </location>
</feature>
<reference evidence="2" key="2">
    <citation type="journal article" date="2022" name="Res Sq">
        <title>Comparative Genomics Reveals Insights into the Divergent Evolution of Astigmatic Mites and Household Pest Adaptations.</title>
        <authorList>
            <person name="Xiong Q."/>
            <person name="Wan A.T.-Y."/>
            <person name="Liu X.-Y."/>
            <person name="Fung C.S.-H."/>
            <person name="Xiao X."/>
            <person name="Malainual N."/>
            <person name="Hou J."/>
            <person name="Wang L."/>
            <person name="Wang M."/>
            <person name="Yang K."/>
            <person name="Cui Y."/>
            <person name="Leung E."/>
            <person name="Nong W."/>
            <person name="Shin S.-K."/>
            <person name="Au S."/>
            <person name="Jeong K.Y."/>
            <person name="Chew F.T."/>
            <person name="Hui J."/>
            <person name="Leung T.F."/>
            <person name="Tungtrongchitr A."/>
            <person name="Zhong N."/>
            <person name="Liu Z."/>
            <person name="Tsui S."/>
        </authorList>
    </citation>
    <scope>NUCLEOTIDE SEQUENCE</scope>
    <source>
        <strain evidence="2">Derf</strain>
        <tissue evidence="2">Whole organism</tissue>
    </source>
</reference>
<accession>A0A922HG66</accession>
<name>A0A922HG66_DERFA</name>
<organism evidence="2 3">
    <name type="scientific">Dermatophagoides farinae</name>
    <name type="common">American house dust mite</name>
    <dbReference type="NCBI Taxonomy" id="6954"/>
    <lineage>
        <taxon>Eukaryota</taxon>
        <taxon>Metazoa</taxon>
        <taxon>Ecdysozoa</taxon>
        <taxon>Arthropoda</taxon>
        <taxon>Chelicerata</taxon>
        <taxon>Arachnida</taxon>
        <taxon>Acari</taxon>
        <taxon>Acariformes</taxon>
        <taxon>Sarcoptiformes</taxon>
        <taxon>Astigmata</taxon>
        <taxon>Psoroptidia</taxon>
        <taxon>Analgoidea</taxon>
        <taxon>Pyroglyphidae</taxon>
        <taxon>Dermatophagoidinae</taxon>
        <taxon>Dermatophagoides</taxon>
    </lineage>
</organism>
<evidence type="ECO:0000313" key="3">
    <source>
        <dbReference type="Proteomes" id="UP000790347"/>
    </source>
</evidence>
<reference evidence="2" key="1">
    <citation type="submission" date="2013-05" db="EMBL/GenBank/DDBJ databases">
        <authorList>
            <person name="Yim A.K.Y."/>
            <person name="Chan T.F."/>
            <person name="Ji K.M."/>
            <person name="Liu X.Y."/>
            <person name="Zhou J.W."/>
            <person name="Li R.Q."/>
            <person name="Yang K.Y."/>
            <person name="Li J."/>
            <person name="Li M."/>
            <person name="Law P.T.W."/>
            <person name="Wu Y.L."/>
            <person name="Cai Z.L."/>
            <person name="Qin H."/>
            <person name="Bao Y."/>
            <person name="Leung R.K.K."/>
            <person name="Ng P.K.S."/>
            <person name="Zou J."/>
            <person name="Zhong X.J."/>
            <person name="Ran P.X."/>
            <person name="Zhong N.S."/>
            <person name="Liu Z.G."/>
            <person name="Tsui S.K.W."/>
        </authorList>
    </citation>
    <scope>NUCLEOTIDE SEQUENCE</scope>
    <source>
        <strain evidence="2">Derf</strain>
        <tissue evidence="2">Whole organism</tissue>
    </source>
</reference>
<dbReference type="AlphaFoldDB" id="A0A922HG66"/>
<sequence>IDIKKQNSCVEKKKRKKSGSRFNDPVNGCNQLFALMFPEIPLDAIWNKQKHPFDDDDHIKMMENDDGGDGGHNVHFKSTIDHYITFFFLYS</sequence>
<gene>
    <name evidence="2" type="ORF">DERF_016042</name>
</gene>
<dbReference type="EMBL" id="ASGP02000009">
    <property type="protein sequence ID" value="KAH9491314.1"/>
    <property type="molecule type" value="Genomic_DNA"/>
</dbReference>
<proteinExistence type="predicted"/>
<feature type="non-terminal residue" evidence="2">
    <location>
        <position position="1"/>
    </location>
</feature>
<keyword evidence="3" id="KW-1185">Reference proteome</keyword>
<evidence type="ECO:0000313" key="2">
    <source>
        <dbReference type="EMBL" id="KAH9491314.1"/>
    </source>
</evidence>
<comment type="caution">
    <text evidence="2">The sequence shown here is derived from an EMBL/GenBank/DDBJ whole genome shotgun (WGS) entry which is preliminary data.</text>
</comment>
<feature type="region of interest" description="Disordered" evidence="1">
    <location>
        <begin position="1"/>
        <end position="25"/>
    </location>
</feature>
<dbReference type="Proteomes" id="UP000790347">
    <property type="component" value="Unassembled WGS sequence"/>
</dbReference>